<feature type="region of interest" description="Disordered" evidence="1">
    <location>
        <begin position="100"/>
        <end position="130"/>
    </location>
</feature>
<dbReference type="Proteomes" id="UP000092932">
    <property type="component" value="Chromosome"/>
</dbReference>
<gene>
    <name evidence="2" type="ORF">A6F68_01051</name>
</gene>
<dbReference type="KEGG" id="ado:A6F68_01051"/>
<evidence type="ECO:0000313" key="3">
    <source>
        <dbReference type="Proteomes" id="UP000092932"/>
    </source>
</evidence>
<evidence type="ECO:0000313" key="2">
    <source>
        <dbReference type="EMBL" id="ANY19572.1"/>
    </source>
</evidence>
<dbReference type="AlphaFoldDB" id="A0A1B2ABM8"/>
<evidence type="ECO:0000256" key="1">
    <source>
        <dbReference type="SAM" id="MobiDB-lite"/>
    </source>
</evidence>
<protein>
    <submittedName>
        <fullName evidence="2">Uncharacterized protein</fullName>
    </submittedName>
</protein>
<keyword evidence="3" id="KW-1185">Reference proteome</keyword>
<dbReference type="EMBL" id="CP016591">
    <property type="protein sequence ID" value="ANY19572.1"/>
    <property type="molecule type" value="Genomic_DNA"/>
</dbReference>
<reference evidence="2 3" key="1">
    <citation type="submission" date="2016-07" db="EMBL/GenBank/DDBJ databases">
        <title>Complete genome sequence of Altererythrobacter dongtanensis KCTC 22672, a type strain with esterase isolated from tidal flat.</title>
        <authorList>
            <person name="Cheng H."/>
            <person name="Wu Y.-H."/>
            <person name="Zhou P."/>
            <person name="Huo Y.-Y."/>
            <person name="Wang C.-S."/>
            <person name="Xu X.-W."/>
        </authorList>
    </citation>
    <scope>NUCLEOTIDE SEQUENCE [LARGE SCALE GENOMIC DNA]</scope>
    <source>
        <strain evidence="2 3">KCTC 22672</strain>
    </source>
</reference>
<accession>A0A1B2ABM8</accession>
<proteinExistence type="predicted"/>
<organism evidence="2 3">
    <name type="scientific">Tsuneonella dongtanensis</name>
    <dbReference type="NCBI Taxonomy" id="692370"/>
    <lineage>
        <taxon>Bacteria</taxon>
        <taxon>Pseudomonadati</taxon>
        <taxon>Pseudomonadota</taxon>
        <taxon>Alphaproteobacteria</taxon>
        <taxon>Sphingomonadales</taxon>
        <taxon>Erythrobacteraceae</taxon>
        <taxon>Tsuneonella</taxon>
    </lineage>
</organism>
<sequence length="342" mass="36997">MTATPWRFRLRHGTRNGTHIHDMHDESSAEVDDEPSRSDPQNPEAVCSASAGDEGFDQHHDLADRCAELPHRYPGVGSRGCDRPIRDLLVNDSKASDFLLAPQRLDRRRSRHEPQQGAGASGSTTERVRKSPICGSTSSIHRGGAQQGRSCPVAVVGGLRLRSPKPAGASGCVTMKDLRPSDLAAAALARQLFASEKGRATTGPTRYNNDRRETLPPIACRILVECHCIGSSGVDSEVQTYETDAAQISPPFAPARTRTKASVRIGDGLWKWVGPHRLAPSQLRVRRGLPLFAELGEIAVASSFMMLNNLDRTEVPDQGLDSASKGTTLFRWGYGVCGASLC</sequence>
<feature type="region of interest" description="Disordered" evidence="1">
    <location>
        <begin position="12"/>
        <end position="56"/>
    </location>
</feature>
<name>A0A1B2ABM8_9SPHN</name>